<feature type="domain" description="Acyltransferase 3" evidence="2">
    <location>
        <begin position="8"/>
        <end position="335"/>
    </location>
</feature>
<keyword evidence="4" id="KW-1185">Reference proteome</keyword>
<feature type="transmembrane region" description="Helical" evidence="1">
    <location>
        <begin position="199"/>
        <end position="220"/>
    </location>
</feature>
<evidence type="ECO:0000313" key="4">
    <source>
        <dbReference type="Proteomes" id="UP000076023"/>
    </source>
</evidence>
<name>A0A146GEI0_TERSA</name>
<proteinExistence type="predicted"/>
<dbReference type="AlphaFoldDB" id="A0A146GEI0"/>
<dbReference type="GO" id="GO:0016747">
    <property type="term" value="F:acyltransferase activity, transferring groups other than amino-acyl groups"/>
    <property type="evidence" value="ECO:0007669"/>
    <property type="project" value="InterPro"/>
</dbReference>
<dbReference type="PANTHER" id="PTHR23028">
    <property type="entry name" value="ACETYLTRANSFERASE"/>
    <property type="match status" value="1"/>
</dbReference>
<feature type="transmembrane region" description="Helical" evidence="1">
    <location>
        <begin position="45"/>
        <end position="68"/>
    </location>
</feature>
<protein>
    <submittedName>
        <fullName evidence="3">Peptidoglycan/LPS O-acetylase OafA/YrhL</fullName>
    </submittedName>
</protein>
<gene>
    <name evidence="3" type="ORF">TSACC_3603</name>
</gene>
<feature type="transmembrane region" description="Helical" evidence="1">
    <location>
        <begin position="320"/>
        <end position="345"/>
    </location>
</feature>
<reference evidence="4" key="1">
    <citation type="journal article" date="2017" name="Genome Announc.">
        <title>Draft Genome Sequence of Terrimicrobium sacchariphilum NM-5T, a Facultative Anaerobic Soil Bacterium of the Class Spartobacteria.</title>
        <authorList>
            <person name="Qiu Y.L."/>
            <person name="Tourlousse D.M."/>
            <person name="Matsuura N."/>
            <person name="Ohashi A."/>
            <person name="Sekiguchi Y."/>
        </authorList>
    </citation>
    <scope>NUCLEOTIDE SEQUENCE [LARGE SCALE GENOMIC DNA]</scope>
    <source>
        <strain evidence="4">NM-5</strain>
    </source>
</reference>
<accession>A0A146GEI0</accession>
<dbReference type="Pfam" id="PF01757">
    <property type="entry name" value="Acyl_transf_3"/>
    <property type="match status" value="1"/>
</dbReference>
<comment type="caution">
    <text evidence="3">The sequence shown here is derived from an EMBL/GenBank/DDBJ whole genome shotgun (WGS) entry which is preliminary data.</text>
</comment>
<evidence type="ECO:0000256" key="1">
    <source>
        <dbReference type="SAM" id="Phobius"/>
    </source>
</evidence>
<keyword evidence="1" id="KW-0472">Membrane</keyword>
<feature type="transmembrane region" description="Helical" evidence="1">
    <location>
        <begin position="141"/>
        <end position="163"/>
    </location>
</feature>
<dbReference type="RefSeq" id="WP_075081331.1">
    <property type="nucleotide sequence ID" value="NZ_BDCO01000003.1"/>
</dbReference>
<keyword evidence="1" id="KW-0812">Transmembrane</keyword>
<feature type="transmembrane region" description="Helical" evidence="1">
    <location>
        <begin position="279"/>
        <end position="300"/>
    </location>
</feature>
<feature type="transmembrane region" description="Helical" evidence="1">
    <location>
        <begin position="88"/>
        <end position="109"/>
    </location>
</feature>
<dbReference type="InterPro" id="IPR002656">
    <property type="entry name" value="Acyl_transf_3_dom"/>
</dbReference>
<dbReference type="InParanoid" id="A0A146GEI0"/>
<dbReference type="Proteomes" id="UP000076023">
    <property type="component" value="Unassembled WGS sequence"/>
</dbReference>
<dbReference type="STRING" id="690879.TSACC_3603"/>
<dbReference type="GO" id="GO:0016020">
    <property type="term" value="C:membrane"/>
    <property type="evidence" value="ECO:0007669"/>
    <property type="project" value="TreeGrafter"/>
</dbReference>
<dbReference type="GO" id="GO:0009103">
    <property type="term" value="P:lipopolysaccharide biosynthetic process"/>
    <property type="evidence" value="ECO:0007669"/>
    <property type="project" value="TreeGrafter"/>
</dbReference>
<keyword evidence="1" id="KW-1133">Transmembrane helix</keyword>
<organism evidence="3 4">
    <name type="scientific">Terrimicrobium sacchariphilum</name>
    <dbReference type="NCBI Taxonomy" id="690879"/>
    <lineage>
        <taxon>Bacteria</taxon>
        <taxon>Pseudomonadati</taxon>
        <taxon>Verrucomicrobiota</taxon>
        <taxon>Terrimicrobiia</taxon>
        <taxon>Terrimicrobiales</taxon>
        <taxon>Terrimicrobiaceae</taxon>
        <taxon>Terrimicrobium</taxon>
    </lineage>
</organism>
<dbReference type="PANTHER" id="PTHR23028:SF53">
    <property type="entry name" value="ACYL_TRANSF_3 DOMAIN-CONTAINING PROTEIN"/>
    <property type="match status" value="1"/>
</dbReference>
<feature type="transmembrane region" description="Helical" evidence="1">
    <location>
        <begin position="7"/>
        <end position="25"/>
    </location>
</feature>
<dbReference type="EMBL" id="BDCO01000003">
    <property type="protein sequence ID" value="GAT35532.1"/>
    <property type="molecule type" value="Genomic_DNA"/>
</dbReference>
<feature type="transmembrane region" description="Helical" evidence="1">
    <location>
        <begin position="232"/>
        <end position="249"/>
    </location>
</feature>
<evidence type="ECO:0000259" key="2">
    <source>
        <dbReference type="Pfam" id="PF01757"/>
    </source>
</evidence>
<sequence length="372" mass="41144">MLKADLPALTGIRALAAIWVISLHFQDVWEILFPPLVLVRPLIAAGNYGVDLFFLLSGLIMMHVYAAVRPFRWRDYRDFLGRRLARIYPAYLAAFFFMIGLVLAANFAGVPMSTEMYPPSSLWREAFMLQAWGAPVLSWNYPAWSVSAEWFAYLAVFPLALLCHHRLGDLSPLRRAFTAIVIIFGAIATLRLATPDGDLPHALIRVSTEFFAGAMLYHLLRALCGHPRLADALVMFSILLLGLACWFPAGTMGTGILTLSSLVFGLLGLGESRSLSARVLAASPWVYLGTISYSLYLIHAPMQRILKVVLPVERFAESSIGLRCAVFAVHLCALFLAAACLYHFVEDPARRYFVTRLSRRKSAGAPCNSSGG</sequence>
<feature type="transmembrane region" description="Helical" evidence="1">
    <location>
        <begin position="175"/>
        <end position="193"/>
    </location>
</feature>
<evidence type="ECO:0000313" key="3">
    <source>
        <dbReference type="EMBL" id="GAT35532.1"/>
    </source>
</evidence>
<dbReference type="InterPro" id="IPR050879">
    <property type="entry name" value="Acyltransferase_3"/>
</dbReference>